<keyword evidence="7" id="KW-0560">Oxidoreductase</keyword>
<comment type="subcellular location">
    <subcellularLocation>
        <location evidence="1">Peroxisome membrane</location>
        <topology evidence="1">Single-pass membrane protein</topology>
    </subcellularLocation>
</comment>
<comment type="catalytic activity">
    <reaction evidence="2">
        <text>octadecanoyl-CoA + 2 NADPH + 2 H(+) = octadecan-1-ol + 2 NADP(+) + CoA</text>
        <dbReference type="Rhea" id="RHEA:36319"/>
        <dbReference type="ChEBI" id="CHEBI:15378"/>
        <dbReference type="ChEBI" id="CHEBI:32154"/>
        <dbReference type="ChEBI" id="CHEBI:57287"/>
        <dbReference type="ChEBI" id="CHEBI:57394"/>
        <dbReference type="ChEBI" id="CHEBI:57783"/>
        <dbReference type="ChEBI" id="CHEBI:58349"/>
        <dbReference type="EC" id="1.2.1.84"/>
    </reaction>
    <physiologicalReaction direction="left-to-right" evidence="2">
        <dbReference type="Rhea" id="RHEA:36320"/>
    </physiologicalReaction>
</comment>
<dbReference type="Gene3D" id="3.40.50.720">
    <property type="entry name" value="NAD(P)-binding Rossmann-like Domain"/>
    <property type="match status" value="1"/>
</dbReference>
<dbReference type="GO" id="GO:0035336">
    <property type="term" value="P:long-chain fatty-acyl-CoA metabolic process"/>
    <property type="evidence" value="ECO:0007669"/>
    <property type="project" value="TreeGrafter"/>
</dbReference>
<keyword evidence="10" id="KW-1185">Reference proteome</keyword>
<dbReference type="SUPFAM" id="SSF51735">
    <property type="entry name" value="NAD(P)-binding Rossmann-fold domains"/>
    <property type="match status" value="1"/>
</dbReference>
<keyword evidence="7" id="KW-0443">Lipid metabolism</keyword>
<dbReference type="InterPro" id="IPR026055">
    <property type="entry name" value="FAR"/>
</dbReference>
<dbReference type="GO" id="GO:0080019">
    <property type="term" value="F:alcohol-forming very long-chain fatty acyl-CoA reductase activity"/>
    <property type="evidence" value="ECO:0007669"/>
    <property type="project" value="InterPro"/>
</dbReference>
<dbReference type="InterPro" id="IPR013120">
    <property type="entry name" value="FAR_NAD-bd"/>
</dbReference>
<evidence type="ECO:0000256" key="2">
    <source>
        <dbReference type="ARBA" id="ARBA00047991"/>
    </source>
</evidence>
<dbReference type="Proteomes" id="UP000327468">
    <property type="component" value="Chromosome 18"/>
</dbReference>
<evidence type="ECO:0000256" key="5">
    <source>
        <dbReference type="ARBA" id="ARBA00049865"/>
    </source>
</evidence>
<dbReference type="GO" id="GO:0005778">
    <property type="term" value="C:peroxisomal membrane"/>
    <property type="evidence" value="ECO:0007669"/>
    <property type="project" value="UniProtKB-SubCell"/>
</dbReference>
<comment type="catalytic activity">
    <reaction evidence="4">
        <text>a long-chain fatty acyl-CoA + 2 NADPH + 2 H(+) = a long-chain primary fatty alcohol + 2 NADP(+) + CoA</text>
        <dbReference type="Rhea" id="RHEA:52716"/>
        <dbReference type="ChEBI" id="CHEBI:15378"/>
        <dbReference type="ChEBI" id="CHEBI:57287"/>
        <dbReference type="ChEBI" id="CHEBI:57783"/>
        <dbReference type="ChEBI" id="CHEBI:58349"/>
        <dbReference type="ChEBI" id="CHEBI:77396"/>
        <dbReference type="ChEBI" id="CHEBI:83139"/>
        <dbReference type="EC" id="1.2.1.84"/>
    </reaction>
    <physiologicalReaction direction="left-to-right" evidence="4">
        <dbReference type="Rhea" id="RHEA:52717"/>
    </physiologicalReaction>
</comment>
<proteinExistence type="inferred from homology"/>
<evidence type="ECO:0000256" key="7">
    <source>
        <dbReference type="RuleBase" id="RU363097"/>
    </source>
</evidence>
<evidence type="ECO:0000313" key="10">
    <source>
        <dbReference type="Proteomes" id="UP000327468"/>
    </source>
</evidence>
<comment type="caution">
    <text evidence="9">The sequence shown here is derived from an EMBL/GenBank/DDBJ whole genome shotgun (WGS) entry which is preliminary data.</text>
</comment>
<name>A0A5N5LGU4_PANHP</name>
<accession>A0A5N5LGU4</accession>
<feature type="domain" description="Thioester reductase (TE)" evidence="8">
    <location>
        <begin position="86"/>
        <end position="138"/>
    </location>
</feature>
<dbReference type="EMBL" id="VFJC01000019">
    <property type="protein sequence ID" value="KAB5541872.1"/>
    <property type="molecule type" value="Genomic_DNA"/>
</dbReference>
<evidence type="ECO:0000256" key="6">
    <source>
        <dbReference type="ARBA" id="ARBA00049930"/>
    </source>
</evidence>
<keyword evidence="7" id="KW-0521">NADP</keyword>
<comment type="catalytic activity">
    <reaction evidence="5">
        <text>18-methylnonadecanoyl-CoA + 2 NADPH + 2 H(+) = 18-methylnonadecan-1-ol + 2 NADP(+) + CoA</text>
        <dbReference type="Rhea" id="RHEA:81767"/>
        <dbReference type="ChEBI" id="CHEBI:15378"/>
        <dbReference type="ChEBI" id="CHEBI:57287"/>
        <dbReference type="ChEBI" id="CHEBI:57783"/>
        <dbReference type="ChEBI" id="CHEBI:58349"/>
        <dbReference type="ChEBI" id="CHEBI:84914"/>
        <dbReference type="ChEBI" id="CHEBI:231999"/>
    </reaction>
    <physiologicalReaction direction="left-to-right" evidence="5">
        <dbReference type="Rhea" id="RHEA:81768"/>
    </physiologicalReaction>
</comment>
<comment type="catalytic activity">
    <reaction evidence="6">
        <text>eicosanoyl-CoA + 2 NADPH + 2 H(+) = eicosan-1-ol + 2 NADP(+) + CoA</text>
        <dbReference type="Rhea" id="RHEA:81727"/>
        <dbReference type="ChEBI" id="CHEBI:15378"/>
        <dbReference type="ChEBI" id="CHEBI:57287"/>
        <dbReference type="ChEBI" id="CHEBI:57380"/>
        <dbReference type="ChEBI" id="CHEBI:57783"/>
        <dbReference type="ChEBI" id="CHEBI:58349"/>
        <dbReference type="ChEBI" id="CHEBI:75627"/>
    </reaction>
    <physiologicalReaction direction="left-to-right" evidence="6">
        <dbReference type="Rhea" id="RHEA:81728"/>
    </physiologicalReaction>
</comment>
<dbReference type="InterPro" id="IPR036291">
    <property type="entry name" value="NAD(P)-bd_dom_sf"/>
</dbReference>
<evidence type="ECO:0000313" key="9">
    <source>
        <dbReference type="EMBL" id="KAB5541872.1"/>
    </source>
</evidence>
<comment type="catalytic activity">
    <reaction evidence="3">
        <text>hexadecanoyl-CoA + 2 NADPH + 2 H(+) = hexadecan-1-ol + 2 NADP(+) + CoA</text>
        <dbReference type="Rhea" id="RHEA:36315"/>
        <dbReference type="ChEBI" id="CHEBI:15378"/>
        <dbReference type="ChEBI" id="CHEBI:16125"/>
        <dbReference type="ChEBI" id="CHEBI:57287"/>
        <dbReference type="ChEBI" id="CHEBI:57379"/>
        <dbReference type="ChEBI" id="CHEBI:57783"/>
        <dbReference type="ChEBI" id="CHEBI:58349"/>
        <dbReference type="EC" id="1.2.1.84"/>
    </reaction>
    <physiologicalReaction direction="left-to-right" evidence="3">
        <dbReference type="Rhea" id="RHEA:36316"/>
    </physiologicalReaction>
</comment>
<dbReference type="PANTHER" id="PTHR11011">
    <property type="entry name" value="MALE STERILITY PROTEIN 2-RELATED"/>
    <property type="match status" value="1"/>
</dbReference>
<evidence type="ECO:0000259" key="8">
    <source>
        <dbReference type="Pfam" id="PF07993"/>
    </source>
</evidence>
<dbReference type="AlphaFoldDB" id="A0A5N5LGU4"/>
<gene>
    <name evidence="9" type="ORF">PHYPO_G00084930</name>
</gene>
<dbReference type="PANTHER" id="PTHR11011:SF45">
    <property type="entry name" value="FATTY ACYL-COA REDUCTASE CG8306-RELATED"/>
    <property type="match status" value="1"/>
</dbReference>
<dbReference type="EC" id="1.2.1.84" evidence="7"/>
<sequence length="149" mass="16424">MAELTPPHQEHQRDPAVLITARGVTSSRPANSPEHATILKHCVRCGQGYRCHGHQPGVGGEWWELGVCAAVMACVSEFYAGKCVLITGATGFMGKVLVEKLLRSCPEVKALYLLIRTKQGQSSQQRIHTMLQSKVCKECDNRTCVIMYV</sequence>
<dbReference type="GO" id="GO:0102965">
    <property type="term" value="F:alcohol-forming long-chain fatty acyl-CoA reductase activity"/>
    <property type="evidence" value="ECO:0007669"/>
    <property type="project" value="UniProtKB-EC"/>
</dbReference>
<comment type="similarity">
    <text evidence="7">Belongs to the fatty acyl-CoA reductase family.</text>
</comment>
<keyword evidence="7" id="KW-0444">Lipid biosynthesis</keyword>
<reference evidence="9 10" key="1">
    <citation type="submission" date="2019-06" db="EMBL/GenBank/DDBJ databases">
        <title>A chromosome-scale genome assembly of the striped catfish, Pangasianodon hypophthalmus.</title>
        <authorList>
            <person name="Wen M."/>
            <person name="Zahm M."/>
            <person name="Roques C."/>
            <person name="Cabau C."/>
            <person name="Klopp C."/>
            <person name="Donnadieu C."/>
            <person name="Jouanno E."/>
            <person name="Avarre J.-C."/>
            <person name="Campet M."/>
            <person name="Ha T.T.T."/>
            <person name="Dugue R."/>
            <person name="Lampietro C."/>
            <person name="Louis A."/>
            <person name="Herpin A."/>
            <person name="Echchiki A."/>
            <person name="Berthelot C."/>
            <person name="Parey E."/>
            <person name="Roest-Crollius H."/>
            <person name="Braasch I."/>
            <person name="Postlethwait J."/>
            <person name="Bobe J."/>
            <person name="Montfort J."/>
            <person name="Bouchez O."/>
            <person name="Begum T."/>
            <person name="Schartl M."/>
            <person name="Guiguen Y."/>
        </authorList>
    </citation>
    <scope>NUCLEOTIDE SEQUENCE [LARGE SCALE GENOMIC DNA]</scope>
    <source>
        <strain evidence="9 10">Indonesia</strain>
        <tissue evidence="9">Blood</tissue>
    </source>
</reference>
<organism evidence="9 10">
    <name type="scientific">Pangasianodon hypophthalmus</name>
    <name type="common">Striped catfish</name>
    <name type="synonym">Helicophagus hypophthalmus</name>
    <dbReference type="NCBI Taxonomy" id="310915"/>
    <lineage>
        <taxon>Eukaryota</taxon>
        <taxon>Metazoa</taxon>
        <taxon>Chordata</taxon>
        <taxon>Craniata</taxon>
        <taxon>Vertebrata</taxon>
        <taxon>Euteleostomi</taxon>
        <taxon>Actinopterygii</taxon>
        <taxon>Neopterygii</taxon>
        <taxon>Teleostei</taxon>
        <taxon>Ostariophysi</taxon>
        <taxon>Siluriformes</taxon>
        <taxon>Pangasiidae</taxon>
        <taxon>Pangasianodon</taxon>
    </lineage>
</organism>
<dbReference type="Pfam" id="PF07993">
    <property type="entry name" value="NAD_binding_4"/>
    <property type="match status" value="1"/>
</dbReference>
<evidence type="ECO:0000256" key="3">
    <source>
        <dbReference type="ARBA" id="ARBA00048521"/>
    </source>
</evidence>
<protein>
    <recommendedName>
        <fullName evidence="7">Fatty acyl-CoA reductase</fullName>
        <ecNumber evidence="7">1.2.1.84</ecNumber>
    </recommendedName>
</protein>
<comment type="function">
    <text evidence="7">Catalyzes the reduction of fatty acyl-CoA to fatty alcohols.</text>
</comment>
<evidence type="ECO:0000256" key="1">
    <source>
        <dbReference type="ARBA" id="ARBA00004549"/>
    </source>
</evidence>
<evidence type="ECO:0000256" key="4">
    <source>
        <dbReference type="ARBA" id="ARBA00049089"/>
    </source>
</evidence>